<gene>
    <name evidence="7" type="ORF">FHX42_001877</name>
</gene>
<dbReference type="SUPFAM" id="SSF55874">
    <property type="entry name" value="ATPase domain of HSP90 chaperone/DNA topoisomerase II/histidine kinase"/>
    <property type="match status" value="1"/>
</dbReference>
<dbReference type="EMBL" id="JACGWZ010000002">
    <property type="protein sequence ID" value="MBA8824530.1"/>
    <property type="molecule type" value="Genomic_DNA"/>
</dbReference>
<dbReference type="GO" id="GO:0000155">
    <property type="term" value="F:phosphorelay sensor kinase activity"/>
    <property type="evidence" value="ECO:0007669"/>
    <property type="project" value="InterPro"/>
</dbReference>
<keyword evidence="2 7" id="KW-0418">Kinase</keyword>
<reference evidence="7 8" key="1">
    <citation type="submission" date="2020-07" db="EMBL/GenBank/DDBJ databases">
        <title>Sequencing the genomes of 1000 actinobacteria strains.</title>
        <authorList>
            <person name="Klenk H.-P."/>
        </authorList>
    </citation>
    <scope>NUCLEOTIDE SEQUENCE [LARGE SCALE GENOMIC DNA]</scope>
    <source>
        <strain evidence="7 8">DSM 45975</strain>
    </source>
</reference>
<keyword evidence="1 7" id="KW-0808">Transferase</keyword>
<dbReference type="GO" id="GO:0046983">
    <property type="term" value="F:protein dimerization activity"/>
    <property type="evidence" value="ECO:0007669"/>
    <property type="project" value="InterPro"/>
</dbReference>
<dbReference type="GO" id="GO:0016020">
    <property type="term" value="C:membrane"/>
    <property type="evidence" value="ECO:0007669"/>
    <property type="project" value="InterPro"/>
</dbReference>
<feature type="transmembrane region" description="Helical" evidence="5">
    <location>
        <begin position="82"/>
        <end position="101"/>
    </location>
</feature>
<evidence type="ECO:0000256" key="4">
    <source>
        <dbReference type="SAM" id="MobiDB-lite"/>
    </source>
</evidence>
<sequence>MGKLIGRRWQRRLPSGSSVTDHGSWVLAPALAVLFSLMLVPAWLDALSRVEDERSVTAVIVGVVYSAACVIAVPVSTKMSSTARLVFCLVLLATGLGFIGLTDPSNFWVLLCALGIVAVLLSTVATAAITSVVVFGLSVGAVQTGTFSQQFPNLAVLVSVTTAVALMVRLFDANAELKRARDRVAALAVEQERERFARDLHDILGHSLTTITVKASTARRVLETGDVDRSITEIGDVERLGRQALTDVRATVSEYRETTLVGELAAAGETLRAAGIEAELPHAVDDVDSRSRQVFGYVLREAITNAVRHSGAHRVGVRLGRDWITVIDDGAGAGAGQEETGNGLNGLAEQVRELDGSFEAGPGGQGGFVVRASVPDEPSTSTARDGAEDTTPRYTREAGETS</sequence>
<feature type="transmembrane region" description="Helical" evidence="5">
    <location>
        <begin position="25"/>
        <end position="44"/>
    </location>
</feature>
<feature type="transmembrane region" description="Helical" evidence="5">
    <location>
        <begin position="151"/>
        <end position="171"/>
    </location>
</feature>
<keyword evidence="3" id="KW-0902">Two-component regulatory system</keyword>
<dbReference type="InterPro" id="IPR036890">
    <property type="entry name" value="HATPase_C_sf"/>
</dbReference>
<accession>A0A839DUD5</accession>
<dbReference type="PANTHER" id="PTHR24421">
    <property type="entry name" value="NITRATE/NITRITE SENSOR PROTEIN NARX-RELATED"/>
    <property type="match status" value="1"/>
</dbReference>
<dbReference type="AlphaFoldDB" id="A0A839DUD5"/>
<keyword evidence="5" id="KW-1133">Transmembrane helix</keyword>
<protein>
    <submittedName>
        <fullName evidence="7">Two-component system sensor histidine kinase DesK</fullName>
        <ecNumber evidence="7">2.7.13.3</ecNumber>
    </submittedName>
</protein>
<dbReference type="CDD" id="cd16917">
    <property type="entry name" value="HATPase_UhpB-NarQ-NarX-like"/>
    <property type="match status" value="1"/>
</dbReference>
<organism evidence="7 8">
    <name type="scientific">Halosaccharopolyspora lacisalsi</name>
    <dbReference type="NCBI Taxonomy" id="1000566"/>
    <lineage>
        <taxon>Bacteria</taxon>
        <taxon>Bacillati</taxon>
        <taxon>Actinomycetota</taxon>
        <taxon>Actinomycetes</taxon>
        <taxon>Pseudonocardiales</taxon>
        <taxon>Pseudonocardiaceae</taxon>
        <taxon>Halosaccharopolyspora</taxon>
    </lineage>
</organism>
<evidence type="ECO:0000256" key="5">
    <source>
        <dbReference type="SAM" id="Phobius"/>
    </source>
</evidence>
<evidence type="ECO:0000256" key="1">
    <source>
        <dbReference type="ARBA" id="ARBA00022679"/>
    </source>
</evidence>
<dbReference type="InterPro" id="IPR050482">
    <property type="entry name" value="Sensor_HK_TwoCompSys"/>
</dbReference>
<dbReference type="Pfam" id="PF07730">
    <property type="entry name" value="HisKA_3"/>
    <property type="match status" value="1"/>
</dbReference>
<proteinExistence type="predicted"/>
<dbReference type="EC" id="2.7.13.3" evidence="7"/>
<evidence type="ECO:0000313" key="7">
    <source>
        <dbReference type="EMBL" id="MBA8824530.1"/>
    </source>
</evidence>
<dbReference type="PANTHER" id="PTHR24421:SF63">
    <property type="entry name" value="SENSOR HISTIDINE KINASE DESK"/>
    <property type="match status" value="1"/>
</dbReference>
<feature type="transmembrane region" description="Helical" evidence="5">
    <location>
        <begin position="108"/>
        <end position="139"/>
    </location>
</feature>
<feature type="compositionally biased region" description="Basic and acidic residues" evidence="4">
    <location>
        <begin position="385"/>
        <end position="402"/>
    </location>
</feature>
<keyword evidence="8" id="KW-1185">Reference proteome</keyword>
<name>A0A839DUD5_9PSEU</name>
<evidence type="ECO:0000256" key="2">
    <source>
        <dbReference type="ARBA" id="ARBA00022777"/>
    </source>
</evidence>
<evidence type="ECO:0000259" key="6">
    <source>
        <dbReference type="Pfam" id="PF07730"/>
    </source>
</evidence>
<comment type="caution">
    <text evidence="7">The sequence shown here is derived from an EMBL/GenBank/DDBJ whole genome shotgun (WGS) entry which is preliminary data.</text>
</comment>
<evidence type="ECO:0000313" key="8">
    <source>
        <dbReference type="Proteomes" id="UP000569329"/>
    </source>
</evidence>
<keyword evidence="5" id="KW-0472">Membrane</keyword>
<dbReference type="Proteomes" id="UP000569329">
    <property type="component" value="Unassembled WGS sequence"/>
</dbReference>
<feature type="domain" description="Signal transduction histidine kinase subgroup 3 dimerisation and phosphoacceptor" evidence="6">
    <location>
        <begin position="192"/>
        <end position="259"/>
    </location>
</feature>
<keyword evidence="5" id="KW-0812">Transmembrane</keyword>
<dbReference type="RefSeq" id="WP_182543795.1">
    <property type="nucleotide sequence ID" value="NZ_JACGWZ010000002.1"/>
</dbReference>
<feature type="transmembrane region" description="Helical" evidence="5">
    <location>
        <begin position="56"/>
        <end position="76"/>
    </location>
</feature>
<dbReference type="Gene3D" id="1.20.5.1930">
    <property type="match status" value="1"/>
</dbReference>
<feature type="region of interest" description="Disordered" evidence="4">
    <location>
        <begin position="359"/>
        <end position="402"/>
    </location>
</feature>
<dbReference type="InterPro" id="IPR011712">
    <property type="entry name" value="Sig_transdc_His_kin_sub3_dim/P"/>
</dbReference>
<dbReference type="Gene3D" id="3.30.565.10">
    <property type="entry name" value="Histidine kinase-like ATPase, C-terminal domain"/>
    <property type="match status" value="1"/>
</dbReference>
<evidence type="ECO:0000256" key="3">
    <source>
        <dbReference type="ARBA" id="ARBA00023012"/>
    </source>
</evidence>